<feature type="region of interest" description="Disordered" evidence="1">
    <location>
        <begin position="377"/>
        <end position="477"/>
    </location>
</feature>
<gene>
    <name evidence="4" type="ORF">V5O48_008766</name>
</gene>
<keyword evidence="2" id="KW-0812">Transmembrane</keyword>
<proteinExistence type="predicted"/>
<dbReference type="EMBL" id="JBAHYK010000531">
    <property type="protein sequence ID" value="KAL0573194.1"/>
    <property type="molecule type" value="Genomic_DNA"/>
</dbReference>
<feature type="transmembrane region" description="Helical" evidence="2">
    <location>
        <begin position="20"/>
        <end position="43"/>
    </location>
</feature>
<sequence length="477" mass="53325">MLMLHHYFVQNFGNISEFTVIVPELSTFTLLTLIIIIICDLSFASRVWRLNRLHWSIPTAITATALGALGISLVNGIFRAGSVADLNSTTRKSRSSIYLQLSPNVCRLSHCGGAFAIMKENRQGTYALYGLDEASFLTLKLRSAPPSFLQRMRVFLVNRGVLLTVNQLLTAFTFFYHPEKLYWAPFHQMLGPLYYITMLATLNARNKIRQTKELQLQSQTNVFGASTYHGENDLPVHPFIRRRQNSRITPFTLPVEQNHRPVVPPKAMMNVSSVAGHLPRNIKETKEKAGEWRKAEALEVKRKRSGDGVTKQVKQDVDSDSSARSKGQATATTQPRDGPSRLPLEQHVQPFFTTTQQEVPDVARPHPSFLVVNRVDSDKQSTSSAGYYDPYTGSETGSTRGEVTTDTSSDYAGYRYDSRSTLLNTTTDPTPPLPAPSDLMLSPLRHAQPAPQEAFMSRSEAPIPRKLPTIPSRLHPS</sequence>
<feature type="compositionally biased region" description="Basic and acidic residues" evidence="1">
    <location>
        <begin position="281"/>
        <end position="293"/>
    </location>
</feature>
<keyword evidence="2" id="KW-0472">Membrane</keyword>
<feature type="transmembrane region" description="Helical" evidence="2">
    <location>
        <begin position="55"/>
        <end position="77"/>
    </location>
</feature>
<dbReference type="Pfam" id="PF20152">
    <property type="entry name" value="DUF6534"/>
    <property type="match status" value="1"/>
</dbReference>
<keyword evidence="5" id="KW-1185">Reference proteome</keyword>
<feature type="region of interest" description="Disordered" evidence="1">
    <location>
        <begin position="300"/>
        <end position="343"/>
    </location>
</feature>
<evidence type="ECO:0000259" key="3">
    <source>
        <dbReference type="Pfam" id="PF20152"/>
    </source>
</evidence>
<feature type="region of interest" description="Disordered" evidence="1">
    <location>
        <begin position="274"/>
        <end position="293"/>
    </location>
</feature>
<feature type="compositionally biased region" description="Polar residues" evidence="1">
    <location>
        <begin position="393"/>
        <end position="410"/>
    </location>
</feature>
<comment type="caution">
    <text evidence="4">The sequence shown here is derived from an EMBL/GenBank/DDBJ whole genome shotgun (WGS) entry which is preliminary data.</text>
</comment>
<dbReference type="Proteomes" id="UP001465976">
    <property type="component" value="Unassembled WGS sequence"/>
</dbReference>
<keyword evidence="2" id="KW-1133">Transmembrane helix</keyword>
<evidence type="ECO:0000313" key="4">
    <source>
        <dbReference type="EMBL" id="KAL0573194.1"/>
    </source>
</evidence>
<organism evidence="4 5">
    <name type="scientific">Marasmius crinis-equi</name>
    <dbReference type="NCBI Taxonomy" id="585013"/>
    <lineage>
        <taxon>Eukaryota</taxon>
        <taxon>Fungi</taxon>
        <taxon>Dikarya</taxon>
        <taxon>Basidiomycota</taxon>
        <taxon>Agaricomycotina</taxon>
        <taxon>Agaricomycetes</taxon>
        <taxon>Agaricomycetidae</taxon>
        <taxon>Agaricales</taxon>
        <taxon>Marasmiineae</taxon>
        <taxon>Marasmiaceae</taxon>
        <taxon>Marasmius</taxon>
    </lineage>
</organism>
<reference evidence="4 5" key="1">
    <citation type="submission" date="2024-02" db="EMBL/GenBank/DDBJ databases">
        <title>A draft genome for the cacao thread blight pathogen Marasmius crinis-equi.</title>
        <authorList>
            <person name="Cohen S.P."/>
            <person name="Baruah I.K."/>
            <person name="Amoako-Attah I."/>
            <person name="Bukari Y."/>
            <person name="Meinhardt L.W."/>
            <person name="Bailey B.A."/>
        </authorList>
    </citation>
    <scope>NUCLEOTIDE SEQUENCE [LARGE SCALE GENOMIC DNA]</scope>
    <source>
        <strain evidence="4 5">GH-76</strain>
    </source>
</reference>
<dbReference type="InterPro" id="IPR045339">
    <property type="entry name" value="DUF6534"/>
</dbReference>
<evidence type="ECO:0000256" key="1">
    <source>
        <dbReference type="SAM" id="MobiDB-lite"/>
    </source>
</evidence>
<protein>
    <recommendedName>
        <fullName evidence="3">DUF6534 domain-containing protein</fullName>
    </recommendedName>
</protein>
<feature type="domain" description="DUF6534" evidence="3">
    <location>
        <begin position="141"/>
        <end position="206"/>
    </location>
</feature>
<evidence type="ECO:0000313" key="5">
    <source>
        <dbReference type="Proteomes" id="UP001465976"/>
    </source>
</evidence>
<evidence type="ECO:0000256" key="2">
    <source>
        <dbReference type="SAM" id="Phobius"/>
    </source>
</evidence>
<accession>A0ABR3FD47</accession>
<feature type="compositionally biased region" description="Polar residues" evidence="1">
    <location>
        <begin position="324"/>
        <end position="335"/>
    </location>
</feature>
<feature type="compositionally biased region" description="Basic and acidic residues" evidence="1">
    <location>
        <begin position="313"/>
        <end position="323"/>
    </location>
</feature>
<name>A0ABR3FD47_9AGAR</name>